<dbReference type="EMBL" id="MCFG01000089">
    <property type="protein sequence ID" value="ORX82696.1"/>
    <property type="molecule type" value="Genomic_DNA"/>
</dbReference>
<organism evidence="2 3">
    <name type="scientific">Anaeromyces robustus</name>
    <dbReference type="NCBI Taxonomy" id="1754192"/>
    <lineage>
        <taxon>Eukaryota</taxon>
        <taxon>Fungi</taxon>
        <taxon>Fungi incertae sedis</taxon>
        <taxon>Chytridiomycota</taxon>
        <taxon>Chytridiomycota incertae sedis</taxon>
        <taxon>Neocallimastigomycetes</taxon>
        <taxon>Neocallimastigales</taxon>
        <taxon>Neocallimastigaceae</taxon>
        <taxon>Anaeromyces</taxon>
    </lineage>
</organism>
<sequence>MAPASKRPLTPKKRVLPIKCTCEGLYNMIFYNYKKEQTNTHLIHVIMREGKTYKSLRDIVDILNETLEMNLTVRTLTQGTGHYVLQKDRVTANLPCQNTASGYKGTVFVNDIGVHDTLVKYLNASNSTIQNRNNATMDNIRKVRINANTLVQMLVKQDTLFQMREGVDPKSIPTEHDIKIGRRSRSTTNSKNANKNGDSDLSPLSCLAMLASQANQLPTEDGTIRRKIMSLQNHPDQDNRNSEYNTPVSAKSNNGADERKRQRADSENDAFRKTVKTEVDEYVANPRINDNMETIRHPDDNPVNVTTYMDLEPRPMSAPANLERSSINDSDSETNELDEKFKESLVKSLNLEKSHSQNNSPVLKKSKNTSKSNKKKGKSKGFDNKKKNSISKRKDMEKGDNINENVKNVIIIDNNNNNNNNNYNNYNSNLYREL</sequence>
<feature type="compositionally biased region" description="Basic and acidic residues" evidence="1">
    <location>
        <begin position="256"/>
        <end position="270"/>
    </location>
</feature>
<evidence type="ECO:0000313" key="2">
    <source>
        <dbReference type="EMBL" id="ORX82696.1"/>
    </source>
</evidence>
<feature type="compositionally biased region" description="Basic and acidic residues" evidence="1">
    <location>
        <begin position="166"/>
        <end position="180"/>
    </location>
</feature>
<proteinExistence type="predicted"/>
<gene>
    <name evidence="2" type="ORF">BCR32DRAFT_243969</name>
</gene>
<dbReference type="AlphaFoldDB" id="A0A1Y1XB75"/>
<evidence type="ECO:0000256" key="1">
    <source>
        <dbReference type="SAM" id="MobiDB-lite"/>
    </source>
</evidence>
<comment type="caution">
    <text evidence="2">The sequence shown here is derived from an EMBL/GenBank/DDBJ whole genome shotgun (WGS) entry which is preliminary data.</text>
</comment>
<dbReference type="OrthoDB" id="2137979at2759"/>
<feature type="region of interest" description="Disordered" evidence="1">
    <location>
        <begin position="166"/>
        <end position="201"/>
    </location>
</feature>
<keyword evidence="3" id="KW-1185">Reference proteome</keyword>
<reference evidence="2 3" key="2">
    <citation type="submission" date="2016-08" db="EMBL/GenBank/DDBJ databases">
        <title>Pervasive Adenine N6-methylation of Active Genes in Fungi.</title>
        <authorList>
            <consortium name="DOE Joint Genome Institute"/>
            <person name="Mondo S.J."/>
            <person name="Dannebaum R.O."/>
            <person name="Kuo R.C."/>
            <person name="Labutti K."/>
            <person name="Haridas S."/>
            <person name="Kuo A."/>
            <person name="Salamov A."/>
            <person name="Ahrendt S.R."/>
            <person name="Lipzen A."/>
            <person name="Sullivan W."/>
            <person name="Andreopoulos W.B."/>
            <person name="Clum A."/>
            <person name="Lindquist E."/>
            <person name="Daum C."/>
            <person name="Ramamoorthy G.K."/>
            <person name="Gryganskyi A."/>
            <person name="Culley D."/>
            <person name="Magnuson J.K."/>
            <person name="James T.Y."/>
            <person name="O'Malley M.A."/>
            <person name="Stajich J.E."/>
            <person name="Spatafora J.W."/>
            <person name="Visel A."/>
            <person name="Grigoriev I.V."/>
        </authorList>
    </citation>
    <scope>NUCLEOTIDE SEQUENCE [LARGE SCALE GENOMIC DNA]</scope>
    <source>
        <strain evidence="2 3">S4</strain>
    </source>
</reference>
<dbReference type="Proteomes" id="UP000193944">
    <property type="component" value="Unassembled WGS sequence"/>
</dbReference>
<reference evidence="2 3" key="1">
    <citation type="submission" date="2016-08" db="EMBL/GenBank/DDBJ databases">
        <title>A Parts List for Fungal Cellulosomes Revealed by Comparative Genomics.</title>
        <authorList>
            <consortium name="DOE Joint Genome Institute"/>
            <person name="Haitjema C.H."/>
            <person name="Gilmore S.P."/>
            <person name="Henske J.K."/>
            <person name="Solomon K.V."/>
            <person name="De Groot R."/>
            <person name="Kuo A."/>
            <person name="Mondo S.J."/>
            <person name="Salamov A.A."/>
            <person name="Labutti K."/>
            <person name="Zhao Z."/>
            <person name="Chiniquy J."/>
            <person name="Barry K."/>
            <person name="Brewer H.M."/>
            <person name="Purvine S.O."/>
            <person name="Wright A.T."/>
            <person name="Boxma B."/>
            <person name="Van Alen T."/>
            <person name="Hackstein J.H."/>
            <person name="Baker S.E."/>
            <person name="Grigoriev I.V."/>
            <person name="O'Malley M.A."/>
        </authorList>
    </citation>
    <scope>NUCLEOTIDE SEQUENCE [LARGE SCALE GENOMIC DNA]</scope>
    <source>
        <strain evidence="2 3">S4</strain>
    </source>
</reference>
<feature type="compositionally biased region" description="Polar residues" evidence="1">
    <location>
        <begin position="186"/>
        <end position="196"/>
    </location>
</feature>
<feature type="region of interest" description="Disordered" evidence="1">
    <location>
        <begin position="351"/>
        <end position="401"/>
    </location>
</feature>
<feature type="compositionally biased region" description="Polar residues" evidence="1">
    <location>
        <begin position="242"/>
        <end position="255"/>
    </location>
</feature>
<accession>A0A1Y1XB75</accession>
<feature type="compositionally biased region" description="Basic residues" evidence="1">
    <location>
        <begin position="364"/>
        <end position="379"/>
    </location>
</feature>
<feature type="region of interest" description="Disordered" evidence="1">
    <location>
        <begin position="231"/>
        <end position="270"/>
    </location>
</feature>
<feature type="region of interest" description="Disordered" evidence="1">
    <location>
        <begin position="313"/>
        <end position="338"/>
    </location>
</feature>
<protein>
    <submittedName>
        <fullName evidence="2">Uncharacterized protein</fullName>
    </submittedName>
</protein>
<evidence type="ECO:0000313" key="3">
    <source>
        <dbReference type="Proteomes" id="UP000193944"/>
    </source>
</evidence>
<name>A0A1Y1XB75_9FUNG</name>
<feature type="region of interest" description="Disordered" evidence="1">
    <location>
        <begin position="415"/>
        <end position="434"/>
    </location>
</feature>
<feature type="compositionally biased region" description="Basic and acidic residues" evidence="1">
    <location>
        <begin position="380"/>
        <end position="401"/>
    </location>
</feature>